<keyword evidence="3" id="KW-1185">Reference proteome</keyword>
<feature type="compositionally biased region" description="Acidic residues" evidence="1">
    <location>
        <begin position="245"/>
        <end position="255"/>
    </location>
</feature>
<dbReference type="AlphaFoldDB" id="A0A3N4HTG4"/>
<reference evidence="2 3" key="1">
    <citation type="journal article" date="2018" name="Nat. Ecol. Evol.">
        <title>Pezizomycetes genomes reveal the molecular basis of ectomycorrhizal truffle lifestyle.</title>
        <authorList>
            <person name="Murat C."/>
            <person name="Payen T."/>
            <person name="Noel B."/>
            <person name="Kuo A."/>
            <person name="Morin E."/>
            <person name="Chen J."/>
            <person name="Kohler A."/>
            <person name="Krizsan K."/>
            <person name="Balestrini R."/>
            <person name="Da Silva C."/>
            <person name="Montanini B."/>
            <person name="Hainaut M."/>
            <person name="Levati E."/>
            <person name="Barry K.W."/>
            <person name="Belfiori B."/>
            <person name="Cichocki N."/>
            <person name="Clum A."/>
            <person name="Dockter R.B."/>
            <person name="Fauchery L."/>
            <person name="Guy J."/>
            <person name="Iotti M."/>
            <person name="Le Tacon F."/>
            <person name="Lindquist E.A."/>
            <person name="Lipzen A."/>
            <person name="Malagnac F."/>
            <person name="Mello A."/>
            <person name="Molinier V."/>
            <person name="Miyauchi S."/>
            <person name="Poulain J."/>
            <person name="Riccioni C."/>
            <person name="Rubini A."/>
            <person name="Sitrit Y."/>
            <person name="Splivallo R."/>
            <person name="Traeger S."/>
            <person name="Wang M."/>
            <person name="Zifcakova L."/>
            <person name="Wipf D."/>
            <person name="Zambonelli A."/>
            <person name="Paolocci F."/>
            <person name="Nowrousian M."/>
            <person name="Ottonello S."/>
            <person name="Baldrian P."/>
            <person name="Spatafora J.W."/>
            <person name="Henrissat B."/>
            <person name="Nagy L.G."/>
            <person name="Aury J.M."/>
            <person name="Wincker P."/>
            <person name="Grigoriev I.V."/>
            <person name="Bonfante P."/>
            <person name="Martin F.M."/>
        </authorList>
    </citation>
    <scope>NUCLEOTIDE SEQUENCE [LARGE SCALE GENOMIC DNA]</scope>
    <source>
        <strain evidence="2 3">RN42</strain>
    </source>
</reference>
<evidence type="ECO:0000256" key="1">
    <source>
        <dbReference type="SAM" id="MobiDB-lite"/>
    </source>
</evidence>
<evidence type="ECO:0000313" key="2">
    <source>
        <dbReference type="EMBL" id="RPA76587.1"/>
    </source>
</evidence>
<accession>A0A3N4HTG4</accession>
<protein>
    <submittedName>
        <fullName evidence="2">Uncharacterized protein</fullName>
    </submittedName>
</protein>
<proteinExistence type="predicted"/>
<dbReference type="EMBL" id="ML119741">
    <property type="protein sequence ID" value="RPA76587.1"/>
    <property type="molecule type" value="Genomic_DNA"/>
</dbReference>
<evidence type="ECO:0000313" key="3">
    <source>
        <dbReference type="Proteomes" id="UP000275078"/>
    </source>
</evidence>
<dbReference type="Proteomes" id="UP000275078">
    <property type="component" value="Unassembled WGS sequence"/>
</dbReference>
<feature type="region of interest" description="Disordered" evidence="1">
    <location>
        <begin position="231"/>
        <end position="255"/>
    </location>
</feature>
<organism evidence="2 3">
    <name type="scientific">Ascobolus immersus RN42</name>
    <dbReference type="NCBI Taxonomy" id="1160509"/>
    <lineage>
        <taxon>Eukaryota</taxon>
        <taxon>Fungi</taxon>
        <taxon>Dikarya</taxon>
        <taxon>Ascomycota</taxon>
        <taxon>Pezizomycotina</taxon>
        <taxon>Pezizomycetes</taxon>
        <taxon>Pezizales</taxon>
        <taxon>Ascobolaceae</taxon>
        <taxon>Ascobolus</taxon>
    </lineage>
</organism>
<sequence length="255" mass="30465">MSARIRISNIWLYPGPARPASLTQSRYKVTPREYKSMAAGSPYVDQGPPYLWPLPIHEFWRLLNDSIPEWEVLDLVTHKREVHWLCKGGDSRMVRALALWPDSINGKKKGVFDHHKPYTRRVRDKALDAMHRFPKRLNAGMVRDAQWKLLILVLKFWRREVANWIADLRIEDDSRWVEDSYWRIGLKAMKMFRFVLVLRSESIETRIWRHLNSGEKETRWWEEKETFWWEHEQSETEEAKASEPVEPEVENSEVA</sequence>
<name>A0A3N4HTG4_ASCIM</name>
<feature type="compositionally biased region" description="Basic and acidic residues" evidence="1">
    <location>
        <begin position="231"/>
        <end position="243"/>
    </location>
</feature>
<gene>
    <name evidence="2" type="ORF">BJ508DRAFT_417505</name>
</gene>